<feature type="transmembrane region" description="Helical" evidence="9">
    <location>
        <begin position="40"/>
        <end position="63"/>
    </location>
</feature>
<dbReference type="PANTHER" id="PTHR24232:SF90">
    <property type="entry name" value="LYSOPHOSPHATIDIC ACID RECEPTOR 5B"/>
    <property type="match status" value="1"/>
</dbReference>
<evidence type="ECO:0000256" key="5">
    <source>
        <dbReference type="ARBA" id="ARBA00023136"/>
    </source>
</evidence>
<dbReference type="Gene3D" id="1.20.1070.10">
    <property type="entry name" value="Rhodopsin 7-helix transmembrane proteins"/>
    <property type="match status" value="1"/>
</dbReference>
<dbReference type="InterPro" id="IPR000276">
    <property type="entry name" value="GPCR_Rhodpsn"/>
</dbReference>
<keyword evidence="7" id="KW-0325">Glycoprotein</keyword>
<keyword evidence="4" id="KW-0297">G-protein coupled receptor</keyword>
<dbReference type="PROSITE" id="PS50262">
    <property type="entry name" value="G_PROTEIN_RECEP_F1_2"/>
    <property type="match status" value="1"/>
</dbReference>
<feature type="transmembrane region" description="Helical" evidence="9">
    <location>
        <begin position="6"/>
        <end position="28"/>
    </location>
</feature>
<dbReference type="AlphaFoldDB" id="A0A3Q2CTJ2"/>
<feature type="transmembrane region" description="Helical" evidence="9">
    <location>
        <begin position="240"/>
        <end position="261"/>
    </location>
</feature>
<evidence type="ECO:0000259" key="10">
    <source>
        <dbReference type="PROSITE" id="PS50262"/>
    </source>
</evidence>
<dbReference type="PANTHER" id="PTHR24232">
    <property type="entry name" value="G-PROTEIN COUPLED RECEPTOR"/>
    <property type="match status" value="1"/>
</dbReference>
<evidence type="ECO:0000256" key="9">
    <source>
        <dbReference type="SAM" id="Phobius"/>
    </source>
</evidence>
<keyword evidence="2 9" id="KW-0812">Transmembrane</keyword>
<feature type="domain" description="G-protein coupled receptors family 1 profile" evidence="10">
    <location>
        <begin position="19"/>
        <end position="258"/>
    </location>
</feature>
<keyword evidence="12" id="KW-1185">Reference proteome</keyword>
<dbReference type="Pfam" id="PF00001">
    <property type="entry name" value="7tm_1"/>
    <property type="match status" value="1"/>
</dbReference>
<feature type="transmembrane region" description="Helical" evidence="9">
    <location>
        <begin position="211"/>
        <end position="234"/>
    </location>
</feature>
<feature type="transmembrane region" description="Helical" evidence="9">
    <location>
        <begin position="117"/>
        <end position="134"/>
    </location>
</feature>
<dbReference type="CDD" id="cd14982">
    <property type="entry name" value="7tmA_purinoceptor-like"/>
    <property type="match status" value="1"/>
</dbReference>
<keyword evidence="3 9" id="KW-1133">Transmembrane helix</keyword>
<dbReference type="Proteomes" id="UP000265020">
    <property type="component" value="Unassembled WGS sequence"/>
</dbReference>
<evidence type="ECO:0000256" key="7">
    <source>
        <dbReference type="ARBA" id="ARBA00023180"/>
    </source>
</evidence>
<dbReference type="GO" id="GO:0005886">
    <property type="term" value="C:plasma membrane"/>
    <property type="evidence" value="ECO:0007669"/>
    <property type="project" value="TreeGrafter"/>
</dbReference>
<sequence>MKEFYASVFGCILVLGLPLNAVSLWILLCYHGLKSPNAVFMINLAISDLMLAITLPLRIYFYATGTWPLDKMSCVFITMLFRNNIRSSSIFITFISVDRLLAVVFPLRSRHIRTPSNAVKGAAFAWLCVVLMNIPEGVSFSRYLNSKNESTCFESVYSGDSKKPSPIGYIQATLILVMLAVNIGCTAKVFWTLCHQLSDSMNVNSKMKVMVLFALNLVMFIICFAPVSVIPLIQLTNSDITPVVCLATVNCCLDPLCYYFSLDAFWKKNLKQSKTNGYKLSRMHH</sequence>
<reference evidence="11" key="2">
    <citation type="submission" date="2025-09" db="UniProtKB">
        <authorList>
            <consortium name="Ensembl"/>
        </authorList>
    </citation>
    <scope>IDENTIFICATION</scope>
</reference>
<dbReference type="OMA" id="SAVIMIN"/>
<evidence type="ECO:0000313" key="12">
    <source>
        <dbReference type="Proteomes" id="UP000265020"/>
    </source>
</evidence>
<dbReference type="GO" id="GO:0007200">
    <property type="term" value="P:phospholipase C-activating G protein-coupled receptor signaling pathway"/>
    <property type="evidence" value="ECO:0007669"/>
    <property type="project" value="TreeGrafter"/>
</dbReference>
<dbReference type="InterPro" id="IPR017452">
    <property type="entry name" value="GPCR_Rhodpsn_7TM"/>
</dbReference>
<keyword evidence="6" id="KW-0675">Receptor</keyword>
<organism evidence="11 12">
    <name type="scientific">Cyprinodon variegatus</name>
    <name type="common">Sheepshead minnow</name>
    <dbReference type="NCBI Taxonomy" id="28743"/>
    <lineage>
        <taxon>Eukaryota</taxon>
        <taxon>Metazoa</taxon>
        <taxon>Chordata</taxon>
        <taxon>Craniata</taxon>
        <taxon>Vertebrata</taxon>
        <taxon>Euteleostomi</taxon>
        <taxon>Actinopterygii</taxon>
        <taxon>Neopterygii</taxon>
        <taxon>Teleostei</taxon>
        <taxon>Neoteleostei</taxon>
        <taxon>Acanthomorphata</taxon>
        <taxon>Ovalentaria</taxon>
        <taxon>Atherinomorphae</taxon>
        <taxon>Cyprinodontiformes</taxon>
        <taxon>Cyprinodontidae</taxon>
        <taxon>Cyprinodon</taxon>
    </lineage>
</organism>
<evidence type="ECO:0000256" key="1">
    <source>
        <dbReference type="ARBA" id="ARBA00004141"/>
    </source>
</evidence>
<comment type="subcellular location">
    <subcellularLocation>
        <location evidence="1">Membrane</location>
        <topology evidence="1">Multi-pass membrane protein</topology>
    </subcellularLocation>
</comment>
<dbReference type="GO" id="GO:0035025">
    <property type="term" value="P:positive regulation of Rho protein signal transduction"/>
    <property type="evidence" value="ECO:0007669"/>
    <property type="project" value="TreeGrafter"/>
</dbReference>
<keyword evidence="8" id="KW-0807">Transducer</keyword>
<feature type="transmembrane region" description="Helical" evidence="9">
    <location>
        <begin position="169"/>
        <end position="191"/>
    </location>
</feature>
<evidence type="ECO:0000256" key="2">
    <source>
        <dbReference type="ARBA" id="ARBA00022692"/>
    </source>
</evidence>
<proteinExistence type="predicted"/>
<dbReference type="PRINTS" id="PR00237">
    <property type="entry name" value="GPCRRHODOPSN"/>
</dbReference>
<evidence type="ECO:0000256" key="4">
    <source>
        <dbReference type="ARBA" id="ARBA00023040"/>
    </source>
</evidence>
<evidence type="ECO:0000313" key="11">
    <source>
        <dbReference type="Ensembl" id="ENSCVAP00000009061.1"/>
    </source>
</evidence>
<protein>
    <submittedName>
        <fullName evidence="11">Lysophosphatidic acid receptor 5b</fullName>
    </submittedName>
</protein>
<name>A0A3Q2CTJ2_CYPVA</name>
<evidence type="ECO:0000256" key="8">
    <source>
        <dbReference type="ARBA" id="ARBA00023224"/>
    </source>
</evidence>
<evidence type="ECO:0000256" key="3">
    <source>
        <dbReference type="ARBA" id="ARBA00022989"/>
    </source>
</evidence>
<dbReference type="Ensembl" id="ENSCVAT00000000582.1">
    <property type="protein sequence ID" value="ENSCVAP00000009061.1"/>
    <property type="gene ID" value="ENSCVAG00000010967.1"/>
</dbReference>
<accession>A0A3Q2CTJ2</accession>
<keyword evidence="5 9" id="KW-0472">Membrane</keyword>
<dbReference type="GO" id="GO:0070915">
    <property type="term" value="F:lysophosphatidic acid receptor activity"/>
    <property type="evidence" value="ECO:0007669"/>
    <property type="project" value="TreeGrafter"/>
</dbReference>
<dbReference type="SUPFAM" id="SSF81321">
    <property type="entry name" value="Family A G protein-coupled receptor-like"/>
    <property type="match status" value="1"/>
</dbReference>
<reference evidence="11" key="1">
    <citation type="submission" date="2025-08" db="UniProtKB">
        <authorList>
            <consortium name="Ensembl"/>
        </authorList>
    </citation>
    <scope>IDENTIFICATION</scope>
</reference>
<dbReference type="GeneTree" id="ENSGT00950000183136"/>
<evidence type="ECO:0000256" key="6">
    <source>
        <dbReference type="ARBA" id="ARBA00023170"/>
    </source>
</evidence>